<organism evidence="3 4">
    <name type="scientific">Plantactinospora endophytica</name>
    <dbReference type="NCBI Taxonomy" id="673535"/>
    <lineage>
        <taxon>Bacteria</taxon>
        <taxon>Bacillati</taxon>
        <taxon>Actinomycetota</taxon>
        <taxon>Actinomycetes</taxon>
        <taxon>Micromonosporales</taxon>
        <taxon>Micromonosporaceae</taxon>
        <taxon>Plantactinospora</taxon>
    </lineage>
</organism>
<evidence type="ECO:0000313" key="4">
    <source>
        <dbReference type="Proteomes" id="UP000646749"/>
    </source>
</evidence>
<dbReference type="InterPro" id="IPR043519">
    <property type="entry name" value="NT_sf"/>
</dbReference>
<dbReference type="SUPFAM" id="SSF81301">
    <property type="entry name" value="Nucleotidyltransferase"/>
    <property type="match status" value="1"/>
</dbReference>
<comment type="caution">
    <text evidence="3">The sequence shown here is derived from an EMBL/GenBank/DDBJ whole genome shotgun (WGS) entry which is preliminary data.</text>
</comment>
<keyword evidence="4" id="KW-1185">Reference proteome</keyword>
<dbReference type="EMBL" id="BONW01000037">
    <property type="protein sequence ID" value="GIG91349.1"/>
    <property type="molecule type" value="Genomic_DNA"/>
</dbReference>
<dbReference type="RefSeq" id="WP_203869742.1">
    <property type="nucleotide sequence ID" value="NZ_BONW01000037.1"/>
</dbReference>
<evidence type="ECO:0000256" key="1">
    <source>
        <dbReference type="ARBA" id="ARBA00022679"/>
    </source>
</evidence>
<keyword evidence="1" id="KW-0808">Transferase</keyword>
<reference evidence="3 4" key="1">
    <citation type="submission" date="2021-01" db="EMBL/GenBank/DDBJ databases">
        <title>Whole genome shotgun sequence of Plantactinospora endophytica NBRC 110450.</title>
        <authorList>
            <person name="Komaki H."/>
            <person name="Tamura T."/>
        </authorList>
    </citation>
    <scope>NUCLEOTIDE SEQUENCE [LARGE SCALE GENOMIC DNA]</scope>
    <source>
        <strain evidence="3 4">NBRC 110450</strain>
    </source>
</reference>
<feature type="domain" description="Adenylyltransferase AadA C-terminal" evidence="2">
    <location>
        <begin position="149"/>
        <end position="248"/>
    </location>
</feature>
<evidence type="ECO:0000313" key="3">
    <source>
        <dbReference type="EMBL" id="GIG91349.1"/>
    </source>
</evidence>
<proteinExistence type="predicted"/>
<dbReference type="Proteomes" id="UP000646749">
    <property type="component" value="Unassembled WGS sequence"/>
</dbReference>
<name>A0ABQ4E9H5_9ACTN</name>
<dbReference type="InterPro" id="IPR025184">
    <property type="entry name" value="AadA_C"/>
</dbReference>
<gene>
    <name evidence="3" type="ORF">Pen02_62850</name>
</gene>
<sequence length="267" mass="28118">MTSTLPPAETAYLAGVLARLRAVLGDTLLGVYPTGSLALDGYTPGRSDVDLIAVVEQADLAVLETVAAELSHDVLPCPATGLEFVLYERSTLAVAGTGAGFVLNLNTGRELPPKVEFGAGDDEAVFWYPIDRSISSQQGHALLGPPPGTLLGPVPFATLLPVVVESVEARLHADLDLGDNAVLNACRSLRYATHRRWYPKRQAAQWAAGVAPKFGPLIDAALRSYARGRAAGATVDGAEVRAFLAFVLGRLDRDRRPAASAGRPGGR</sequence>
<accession>A0ABQ4E9H5</accession>
<protein>
    <recommendedName>
        <fullName evidence="2">Adenylyltransferase AadA C-terminal domain-containing protein</fullName>
    </recommendedName>
</protein>
<evidence type="ECO:0000259" key="2">
    <source>
        <dbReference type="Pfam" id="PF13427"/>
    </source>
</evidence>
<dbReference type="Pfam" id="PF13427">
    <property type="entry name" value="AadA_C"/>
    <property type="match status" value="1"/>
</dbReference>